<protein>
    <submittedName>
        <fullName evidence="3">DEAD/DEAH box helicase</fullName>
    </submittedName>
</protein>
<dbReference type="PANTHER" id="PTHR39323:SF1">
    <property type="entry name" value="BLR1149 PROTEIN"/>
    <property type="match status" value="1"/>
</dbReference>
<reference evidence="3" key="1">
    <citation type="journal article" date="2023" name="Int. J. Syst. Evol. Microbiol.">
        <title>Methylocystis iwaonis sp. nov., a type II methane-oxidizing bacterium from surface soil of a rice paddy field in Japan, and emended description of the genus Methylocystis (ex Whittenbury et al. 1970) Bowman et al. 1993.</title>
        <authorList>
            <person name="Kaise H."/>
            <person name="Sawadogo J.B."/>
            <person name="Alam M.S."/>
            <person name="Ueno C."/>
            <person name="Dianou D."/>
            <person name="Shinjo R."/>
            <person name="Asakawa S."/>
        </authorList>
    </citation>
    <scope>NUCLEOTIDE SEQUENCE</scope>
    <source>
        <strain evidence="3">LMG27198</strain>
    </source>
</reference>
<gene>
    <name evidence="3" type="ORF">LMG27198_05910</name>
</gene>
<dbReference type="Gene3D" id="3.60.21.10">
    <property type="match status" value="1"/>
</dbReference>
<evidence type="ECO:0000259" key="2">
    <source>
        <dbReference type="Pfam" id="PF00149"/>
    </source>
</evidence>
<evidence type="ECO:0000313" key="4">
    <source>
        <dbReference type="Proteomes" id="UP001144323"/>
    </source>
</evidence>
<dbReference type="InterPro" id="IPR029052">
    <property type="entry name" value="Metallo-depent_PP-like"/>
</dbReference>
<dbReference type="Pfam" id="PF00149">
    <property type="entry name" value="Metallophos"/>
    <property type="match status" value="1"/>
</dbReference>
<keyword evidence="3" id="KW-0347">Helicase</keyword>
<keyword evidence="4" id="KW-1185">Reference proteome</keyword>
<dbReference type="SUPFAM" id="SSF56300">
    <property type="entry name" value="Metallo-dependent phosphatases"/>
    <property type="match status" value="1"/>
</dbReference>
<dbReference type="NCBIfam" id="TIGR04123">
    <property type="entry name" value="P_estr_lig_assc"/>
    <property type="match status" value="1"/>
</dbReference>
<dbReference type="InterPro" id="IPR026336">
    <property type="entry name" value="PdeM-like"/>
</dbReference>
<keyword evidence="3" id="KW-0378">Hydrolase</keyword>
<feature type="compositionally biased region" description="Basic and acidic residues" evidence="1">
    <location>
        <begin position="233"/>
        <end position="250"/>
    </location>
</feature>
<feature type="region of interest" description="Disordered" evidence="1">
    <location>
        <begin position="230"/>
        <end position="250"/>
    </location>
</feature>
<dbReference type="RefSeq" id="WP_281800316.1">
    <property type="nucleotide sequence ID" value="NZ_BSEC01000001.1"/>
</dbReference>
<dbReference type="EMBL" id="BSEC01000001">
    <property type="protein sequence ID" value="GLI91599.1"/>
    <property type="molecule type" value="Genomic_DNA"/>
</dbReference>
<name>A0A9W6LQU2_9HYPH</name>
<organism evidence="3 4">
    <name type="scientific">Methylocystis echinoides</name>
    <dbReference type="NCBI Taxonomy" id="29468"/>
    <lineage>
        <taxon>Bacteria</taxon>
        <taxon>Pseudomonadati</taxon>
        <taxon>Pseudomonadota</taxon>
        <taxon>Alphaproteobacteria</taxon>
        <taxon>Hyphomicrobiales</taxon>
        <taxon>Methylocystaceae</taxon>
        <taxon>Methylocystis</taxon>
    </lineage>
</organism>
<sequence>MSAAVYPYRGLALLPQRAVFQPQTRTLWIADPHFGKAASFRALGQPVPRGTTEENLRRIGALLDVQDARRLVVLGDFLHGRAGRSQGLFARLAEWRAARPELDCIVVRGNHDARAGDAPPDCGFASVDEPFALEGVEGWHHVAGPVEPEGPLILAGHIHPVVRLAGPGRDRLRLPCFCLRGREIVLPAFGEFTGGHPVDPRHWREMVATTGTHLYPIPAGPRILRRGAQALRSGHDDDSLAKSPHGNDDP</sequence>
<evidence type="ECO:0000256" key="1">
    <source>
        <dbReference type="SAM" id="MobiDB-lite"/>
    </source>
</evidence>
<dbReference type="InterPro" id="IPR004843">
    <property type="entry name" value="Calcineurin-like_PHP"/>
</dbReference>
<comment type="caution">
    <text evidence="3">The sequence shown here is derived from an EMBL/GenBank/DDBJ whole genome shotgun (WGS) entry which is preliminary data.</text>
</comment>
<dbReference type="GO" id="GO:0004386">
    <property type="term" value="F:helicase activity"/>
    <property type="evidence" value="ECO:0007669"/>
    <property type="project" value="UniProtKB-KW"/>
</dbReference>
<keyword evidence="3" id="KW-0547">Nucleotide-binding</keyword>
<accession>A0A9W6LQU2</accession>
<dbReference type="PANTHER" id="PTHR39323">
    <property type="entry name" value="BLR1149 PROTEIN"/>
    <property type="match status" value="1"/>
</dbReference>
<proteinExistence type="predicted"/>
<feature type="domain" description="Calcineurin-like phosphoesterase" evidence="2">
    <location>
        <begin position="25"/>
        <end position="121"/>
    </location>
</feature>
<keyword evidence="3" id="KW-0067">ATP-binding</keyword>
<dbReference type="Proteomes" id="UP001144323">
    <property type="component" value="Unassembled WGS sequence"/>
</dbReference>
<dbReference type="GO" id="GO:0016787">
    <property type="term" value="F:hydrolase activity"/>
    <property type="evidence" value="ECO:0007669"/>
    <property type="project" value="InterPro"/>
</dbReference>
<dbReference type="AlphaFoldDB" id="A0A9W6LQU2"/>
<evidence type="ECO:0000313" key="3">
    <source>
        <dbReference type="EMBL" id="GLI91599.1"/>
    </source>
</evidence>